<feature type="domain" description="Asteroid" evidence="3">
    <location>
        <begin position="135"/>
        <end position="205"/>
    </location>
</feature>
<evidence type="ECO:0000256" key="1">
    <source>
        <dbReference type="ARBA" id="ARBA00007398"/>
    </source>
</evidence>
<reference evidence="4" key="1">
    <citation type="submission" date="2021-01" db="EMBL/GenBank/DDBJ databases">
        <title>A chromosome-scale assembly of European eel, Anguilla anguilla.</title>
        <authorList>
            <person name="Henkel C."/>
            <person name="Jong-Raadsen S.A."/>
            <person name="Dufour S."/>
            <person name="Weltzien F.-A."/>
            <person name="Palstra A.P."/>
            <person name="Pelster B."/>
            <person name="Spaink H.P."/>
            <person name="Van Den Thillart G.E."/>
            <person name="Jansen H."/>
            <person name="Zahm M."/>
            <person name="Klopp C."/>
            <person name="Cedric C."/>
            <person name="Louis A."/>
            <person name="Berthelot C."/>
            <person name="Parey E."/>
            <person name="Roest Crollius H."/>
            <person name="Montfort J."/>
            <person name="Robinson-Rechavi M."/>
            <person name="Bucao C."/>
            <person name="Bouchez O."/>
            <person name="Gislard M."/>
            <person name="Lluch J."/>
            <person name="Milhes M."/>
            <person name="Lampietro C."/>
            <person name="Lopez Roques C."/>
            <person name="Donnadieu C."/>
            <person name="Braasch I."/>
            <person name="Desvignes T."/>
            <person name="Postlethwait J."/>
            <person name="Bobe J."/>
            <person name="Guiguen Y."/>
            <person name="Dirks R."/>
        </authorList>
    </citation>
    <scope>NUCLEOTIDE SEQUENCE</scope>
    <source>
        <strain evidence="4">Tag_6206</strain>
        <tissue evidence="4">Liver</tissue>
    </source>
</reference>
<evidence type="ECO:0000313" key="5">
    <source>
        <dbReference type="Proteomes" id="UP001044222"/>
    </source>
</evidence>
<evidence type="ECO:0000259" key="3">
    <source>
        <dbReference type="Pfam" id="PF12813"/>
    </source>
</evidence>
<dbReference type="PANTHER" id="PTHR15665:SF1">
    <property type="entry name" value="PROTEIN ASTEROID HOMOLOG 1"/>
    <property type="match status" value="1"/>
</dbReference>
<proteinExistence type="inferred from homology"/>
<accession>A0A9D3M4K0</accession>
<dbReference type="InterPro" id="IPR026832">
    <property type="entry name" value="Asteroid"/>
</dbReference>
<feature type="region of interest" description="Disordered" evidence="2">
    <location>
        <begin position="390"/>
        <end position="411"/>
    </location>
</feature>
<organism evidence="4 5">
    <name type="scientific">Anguilla anguilla</name>
    <name type="common">European freshwater eel</name>
    <name type="synonym">Muraena anguilla</name>
    <dbReference type="NCBI Taxonomy" id="7936"/>
    <lineage>
        <taxon>Eukaryota</taxon>
        <taxon>Metazoa</taxon>
        <taxon>Chordata</taxon>
        <taxon>Craniata</taxon>
        <taxon>Vertebrata</taxon>
        <taxon>Euteleostomi</taxon>
        <taxon>Actinopterygii</taxon>
        <taxon>Neopterygii</taxon>
        <taxon>Teleostei</taxon>
        <taxon>Anguilliformes</taxon>
        <taxon>Anguillidae</taxon>
        <taxon>Anguilla</taxon>
    </lineage>
</organism>
<dbReference type="Pfam" id="PF12813">
    <property type="entry name" value="XPG_I_2"/>
    <property type="match status" value="1"/>
</dbReference>
<dbReference type="InterPro" id="IPR029060">
    <property type="entry name" value="PIN-like_dom_sf"/>
</dbReference>
<dbReference type="Gene3D" id="3.40.50.1010">
    <property type="entry name" value="5'-nuclease"/>
    <property type="match status" value="1"/>
</dbReference>
<dbReference type="EMBL" id="JAFIRN010000009">
    <property type="protein sequence ID" value="KAG5842389.1"/>
    <property type="molecule type" value="Genomic_DNA"/>
</dbReference>
<name>A0A9D3M4K0_ANGAN</name>
<gene>
    <name evidence="4" type="ORF">ANANG_G00177150</name>
</gene>
<comment type="similarity">
    <text evidence="1">Belongs to the asteroid family.</text>
</comment>
<sequence>MGVQGLTSYMEENRRLFFKDLKLSNTTLVIDGCSLYFRLYFTSGLDQQRGGDYDSFANLIQQFFEALSTCNIRPFVLLDGGIDYTNKKFPTLIQRAKSKIKEADALSRGSHGSILPLLTREVFKQVLYSLHVPFIQCVAEADWEIACLANQWNCAVLTMDSDFYVFDLKGGYLPFGFFQWQNIGVCQKTSERYIPALHFSINKFCARFNHMNKELLPLFAVMAGNDYTSAGSMETFFSRVTFPQSGQPAYSRTQARIDNLLHWLSQFTGPEQAMDAVLQVVGDSARDITRALLSAGMQEYKLSHSNLERYFTHGAAVTNLPEPVRALPDWLRAGLSSGRLPSFVLDVLVLQRTILIVQVENCRLPSSHAASLPIRQVLYGLLLDGHRKPLQGRGSKQRKAASANEGSPLHSVQEFDRQSLDLSGSHVQAVLPRGLQQLPLEKMNEVPLPVRLQVLLETLGVDESIATAVLPHLSLPVCVTCYWLSSCKPKPDLQMVQALLLGIVYGELCRLGGNQRGPAAGYPGVGAVCDRLGRLRVRAGERKGLDLDVAHAYSQWQSCLWMSFYLNQLLCCPLPEPECTWLYSGTFAHRAVKEMKGGSTPEALLAGAPFPTQLYSAIQGAVWRSVGAGFFASSSGKKRRGRRQYNVGGATQRPPPTQGVVNRFALLTFDDDNSVEV</sequence>
<dbReference type="AlphaFoldDB" id="A0A9D3M4K0"/>
<protein>
    <recommendedName>
        <fullName evidence="3">Asteroid domain-containing protein</fullName>
    </recommendedName>
</protein>
<dbReference type="SUPFAM" id="SSF88723">
    <property type="entry name" value="PIN domain-like"/>
    <property type="match status" value="1"/>
</dbReference>
<comment type="caution">
    <text evidence="4">The sequence shown here is derived from an EMBL/GenBank/DDBJ whole genome shotgun (WGS) entry which is preliminary data.</text>
</comment>
<evidence type="ECO:0000256" key="2">
    <source>
        <dbReference type="SAM" id="MobiDB-lite"/>
    </source>
</evidence>
<dbReference type="PANTHER" id="PTHR15665">
    <property type="entry name" value="ASTEROID PROTEIN"/>
    <property type="match status" value="1"/>
</dbReference>
<dbReference type="InterPro" id="IPR039436">
    <property type="entry name" value="Asteroid_dom"/>
</dbReference>
<evidence type="ECO:0000313" key="4">
    <source>
        <dbReference type="EMBL" id="KAG5842389.1"/>
    </source>
</evidence>
<keyword evidence="5" id="KW-1185">Reference proteome</keyword>
<dbReference type="Proteomes" id="UP001044222">
    <property type="component" value="Chromosome 9"/>
</dbReference>